<feature type="compositionally biased region" description="Acidic residues" evidence="1">
    <location>
        <begin position="1215"/>
        <end position="1231"/>
    </location>
</feature>
<feature type="region of interest" description="Disordered" evidence="1">
    <location>
        <begin position="1215"/>
        <end position="1264"/>
    </location>
</feature>
<organism evidence="2 3">
    <name type="scientific">Aureobasidium pullulans EXF-150</name>
    <dbReference type="NCBI Taxonomy" id="1043002"/>
    <lineage>
        <taxon>Eukaryota</taxon>
        <taxon>Fungi</taxon>
        <taxon>Dikarya</taxon>
        <taxon>Ascomycota</taxon>
        <taxon>Pezizomycotina</taxon>
        <taxon>Dothideomycetes</taxon>
        <taxon>Dothideomycetidae</taxon>
        <taxon>Dothideales</taxon>
        <taxon>Saccotheciaceae</taxon>
        <taxon>Aureobasidium</taxon>
    </lineage>
</organism>
<sequence>MDLSVSGTGDASVADPYGSQSLQTQLDTATLAEDIVVILDATAFQQPSVPIVRGATDQPQAASKLTTLSFELPPRTISSPLDERFVKRLTRVRSDKQQTSQPVRQALDALKSDVFAFIKSQLKLRNIGTHGMEQRYLNWCLPRILDRQIWEGIMEDCLFITPAELEQVLDLRDVEQVYLAQPTGATSFYLRTFTFKVHELLQVLQELSAEGYDYNRKLFLWTARLKGVDPFTLIYVRYAGMTTYVPWMRHLDDITSEAGSFAIAFIQKTLLSFPAVIQGTIVQEVHDARVDFAVDQTLLNVREQALISLLDSGALNTEAGGAFNHDPSTEDEIMFATLRTRVTAQITSSTKACTPAILQQVQDLAGDIQQYANDDPVSTGTHVFTFANVHRDAIIDGMTPSLTHRGMTPFLTMGSDVPLTTFKKPKTYFLEASCSAHLSATTWNYFGAWEEGLDRFDGSYISRLVKGHHVPFIDLYPWPKRDPATTTSAMEYVRRYFGIANPLVVLCHGELVSNVALGNLRHSKGLQHDDLTGAIGQVYLRNHMSLSKQDRDSGFYVAVPSLHPGSIGYRGTSVGVTKSIFLMASMVGWLAYHEALIRSNSTDTKKVICEEIISAVNAKTGADTPFEKRLTALKAELAKELVIRRRNYVDAATKAARTAEIKTAAKLLTLERRTQAPRASGLDSTALTVKYVLYSGRKGVIMATPTTIWAQARKELDVVLQSGFSFSLPQSHERTQEVERVFNKHVASLQVSAAASGDKSKFINFAKSYKVPQGGSFYLSAASVEDTVKDLPNLIRCFLPDHVSDPYDAKWSRVFNLNMQTLAIAALRKWVTEAISGATNDQQAAVSVAAKWFSHMQKDPAVFALLGKPASSGSAPSSNIFTTTDDLNGAEITIKAHWANFDATVVKHSFSWMTSDGTTVSMDNIPMPRTVMPQTDSDKRFIFFVPEGVDIKDQHGNSIDAYELKGQKQAGKQVGKQKMSVYPTVPIATIVASLGNHPNGKYFLELWESQTGTTVDDALDSSFVGQSSVGDGGSIIPASYFTGGLSRPLPVCLMYNANAKKAIRDILPVYPGDALWLLHEFWTECYPEGGEVKLTNPSEDTSGESAHSKLIAFLQRPLYRQHPFARDLRAMVSLSHNGGDDKKKATTTLKSAADVLRGLSKAATNSTMRVPATSGQGSMVIGVTRFFINATAPDNVIVAFPPPKLVPDDLGIINEADETEDVDEDDAEDGNFAESSSAAEARGSKRGRDEQDLDDEPQSQRPRH</sequence>
<dbReference type="OrthoDB" id="3790173at2759"/>
<dbReference type="HOGENOM" id="CLU_264520_0_0_1"/>
<protein>
    <submittedName>
        <fullName evidence="2">Uncharacterized protein</fullName>
    </submittedName>
</protein>
<gene>
    <name evidence="2" type="ORF">M438DRAFT_357083</name>
</gene>
<dbReference type="EMBL" id="KL584987">
    <property type="protein sequence ID" value="KEQ82538.1"/>
    <property type="molecule type" value="Genomic_DNA"/>
</dbReference>
<dbReference type="Proteomes" id="UP000030706">
    <property type="component" value="Unassembled WGS sequence"/>
</dbReference>
<keyword evidence="3" id="KW-1185">Reference proteome</keyword>
<accession>A0A074XB02</accession>
<evidence type="ECO:0000256" key="1">
    <source>
        <dbReference type="SAM" id="MobiDB-lite"/>
    </source>
</evidence>
<name>A0A074XB02_AURPU</name>
<evidence type="ECO:0000313" key="3">
    <source>
        <dbReference type="Proteomes" id="UP000030706"/>
    </source>
</evidence>
<proteinExistence type="predicted"/>
<evidence type="ECO:0000313" key="2">
    <source>
        <dbReference type="EMBL" id="KEQ82538.1"/>
    </source>
</evidence>
<reference evidence="2 3" key="1">
    <citation type="journal article" date="2014" name="BMC Genomics">
        <title>Genome sequencing of four Aureobasidium pullulans varieties: biotechnological potential, stress tolerance, and description of new species.</title>
        <authorList>
            <person name="Gostin Ar C."/>
            <person name="Ohm R.A."/>
            <person name="Kogej T."/>
            <person name="Sonjak S."/>
            <person name="Turk M."/>
            <person name="Zajc J."/>
            <person name="Zalar P."/>
            <person name="Grube M."/>
            <person name="Sun H."/>
            <person name="Han J."/>
            <person name="Sharma A."/>
            <person name="Chiniquy J."/>
            <person name="Ngan C.Y."/>
            <person name="Lipzen A."/>
            <person name="Barry K."/>
            <person name="Grigoriev I.V."/>
            <person name="Gunde-Cimerman N."/>
        </authorList>
    </citation>
    <scope>NUCLEOTIDE SEQUENCE [LARGE SCALE GENOMIC DNA]</scope>
    <source>
        <strain evidence="2 3">EXF-150</strain>
    </source>
</reference>
<dbReference type="AlphaFoldDB" id="A0A074XB02"/>
<dbReference type="RefSeq" id="XP_029758725.1">
    <property type="nucleotide sequence ID" value="XM_029907146.1"/>
</dbReference>
<dbReference type="GeneID" id="40749452"/>
<dbReference type="STRING" id="1043002.A0A074XB02"/>